<evidence type="ECO:0000259" key="2">
    <source>
        <dbReference type="Pfam" id="PF03107"/>
    </source>
</evidence>
<evidence type="ECO:0000256" key="1">
    <source>
        <dbReference type="ARBA" id="ARBA00022737"/>
    </source>
</evidence>
<dbReference type="EMBL" id="JAVXUP010003585">
    <property type="protein sequence ID" value="KAK2998564.1"/>
    <property type="molecule type" value="Genomic_DNA"/>
</dbReference>
<dbReference type="PANTHER" id="PTHR46288">
    <property type="entry name" value="PHORBOL-ESTER/DAG-TYPE DOMAIN-CONTAINING PROTEIN"/>
    <property type="match status" value="1"/>
</dbReference>
<name>A0AA88UZ67_9ASTE</name>
<dbReference type="InterPro" id="IPR004146">
    <property type="entry name" value="DC1"/>
</dbReference>
<sequence length="253" mass="28384">MESKSKHFSHEHELTLDEVQQLDDGETKRAVCCGCLEPIAEQDFFSCGDCDDFFLHQTCANLSKEMEGPVHPQHPLIHNTLSSSLQTDPAHVTCVAEVGSGSPTIALPVTSIESWGWFTYNCKHCLYDICVSCSLVTELSALRKIKHPSHDHRLIVEAFDFDDKEVIYHQILIQTAVVPAAERGQSCYSTELKSISSEQNEIEVGETFKVMKFPVPDEFMNQISYFLQVLNIVEIQRATELAHVILPIPSCDS</sequence>
<keyword evidence="1" id="KW-0677">Repeat</keyword>
<proteinExistence type="predicted"/>
<feature type="domain" description="DC1" evidence="2">
    <location>
        <begin position="8"/>
        <end position="60"/>
    </location>
</feature>
<evidence type="ECO:0000313" key="4">
    <source>
        <dbReference type="Proteomes" id="UP001188597"/>
    </source>
</evidence>
<dbReference type="AlphaFoldDB" id="A0AA88UZ67"/>
<accession>A0AA88UZ67</accession>
<protein>
    <recommendedName>
        <fullName evidence="2">DC1 domain-containing protein</fullName>
    </recommendedName>
</protein>
<organism evidence="3 4">
    <name type="scientific">Escallonia herrerae</name>
    <dbReference type="NCBI Taxonomy" id="1293975"/>
    <lineage>
        <taxon>Eukaryota</taxon>
        <taxon>Viridiplantae</taxon>
        <taxon>Streptophyta</taxon>
        <taxon>Embryophyta</taxon>
        <taxon>Tracheophyta</taxon>
        <taxon>Spermatophyta</taxon>
        <taxon>Magnoliopsida</taxon>
        <taxon>eudicotyledons</taxon>
        <taxon>Gunneridae</taxon>
        <taxon>Pentapetalae</taxon>
        <taxon>asterids</taxon>
        <taxon>campanulids</taxon>
        <taxon>Escalloniales</taxon>
        <taxon>Escalloniaceae</taxon>
        <taxon>Escallonia</taxon>
    </lineage>
</organism>
<evidence type="ECO:0000313" key="3">
    <source>
        <dbReference type="EMBL" id="KAK2998564.1"/>
    </source>
</evidence>
<gene>
    <name evidence="3" type="ORF">RJ639_023544</name>
</gene>
<reference evidence="3" key="1">
    <citation type="submission" date="2022-12" db="EMBL/GenBank/DDBJ databases">
        <title>Draft genome assemblies for two species of Escallonia (Escalloniales).</title>
        <authorList>
            <person name="Chanderbali A."/>
            <person name="Dervinis C."/>
            <person name="Anghel I."/>
            <person name="Soltis D."/>
            <person name="Soltis P."/>
            <person name="Zapata F."/>
        </authorList>
    </citation>
    <scope>NUCLEOTIDE SEQUENCE</scope>
    <source>
        <strain evidence="3">UCBG64.0493</strain>
        <tissue evidence="3">Leaf</tissue>
    </source>
</reference>
<comment type="caution">
    <text evidence="3">The sequence shown here is derived from an EMBL/GenBank/DDBJ whole genome shotgun (WGS) entry which is preliminary data.</text>
</comment>
<dbReference type="InterPro" id="IPR046349">
    <property type="entry name" value="C1-like_sf"/>
</dbReference>
<dbReference type="Pfam" id="PF03107">
    <property type="entry name" value="C1_2"/>
    <property type="match status" value="1"/>
</dbReference>
<dbReference type="SUPFAM" id="SSF57889">
    <property type="entry name" value="Cysteine-rich domain"/>
    <property type="match status" value="1"/>
</dbReference>
<dbReference type="PANTHER" id="PTHR46288:SF27">
    <property type="entry name" value="CYSTEINE_HISTIDINE-RICH C1 DOMAIN FAMILY PROTEIN"/>
    <property type="match status" value="1"/>
</dbReference>
<keyword evidence="4" id="KW-1185">Reference proteome</keyword>
<dbReference type="Proteomes" id="UP001188597">
    <property type="component" value="Unassembled WGS sequence"/>
</dbReference>